<sequence>MFSLSKRRRTWTKDEDDEDLCSTCSALDLRAILKDSIPQEHAVPLGHLTDILNKQDQYGLCRLIATLIRRLWQLDNNPNVDHLHNLPMTLEIRLLEEDASKLERMKEFHGRRVASRKVWWKGADEVLPDTVRVVDVARMAIVPAPPACRYVALSYVWGSPGDGY</sequence>
<accession>A0A1J8PX94</accession>
<proteinExistence type="predicted"/>
<name>A0A1J8PX94_9AGAM</name>
<reference evidence="1 2" key="1">
    <citation type="submission" date="2016-03" db="EMBL/GenBank/DDBJ databases">
        <title>Comparative genomics of the ectomycorrhizal sister species Rhizopogon vinicolor and Rhizopogon vesiculosus (Basidiomycota: Boletales) reveals a divergence of the mating type B locus.</title>
        <authorList>
            <person name="Mujic A.B."/>
            <person name="Kuo A."/>
            <person name="Tritt A."/>
            <person name="Lipzen A."/>
            <person name="Chen C."/>
            <person name="Johnson J."/>
            <person name="Sharma A."/>
            <person name="Barry K."/>
            <person name="Grigoriev I.V."/>
            <person name="Spatafora J.W."/>
        </authorList>
    </citation>
    <scope>NUCLEOTIDE SEQUENCE [LARGE SCALE GENOMIC DNA]</scope>
    <source>
        <strain evidence="1 2">AM-OR11-056</strain>
    </source>
</reference>
<comment type="caution">
    <text evidence="1">The sequence shown here is derived from an EMBL/GenBank/DDBJ whole genome shotgun (WGS) entry which is preliminary data.</text>
</comment>
<evidence type="ECO:0000313" key="2">
    <source>
        <dbReference type="Proteomes" id="UP000183567"/>
    </source>
</evidence>
<gene>
    <name evidence="1" type="ORF">AZE42_01332</name>
</gene>
<dbReference type="OrthoDB" id="5125733at2759"/>
<keyword evidence="2" id="KW-1185">Reference proteome</keyword>
<evidence type="ECO:0008006" key="3">
    <source>
        <dbReference type="Google" id="ProtNLM"/>
    </source>
</evidence>
<protein>
    <recommendedName>
        <fullName evidence="3">Heterokaryon incompatibility domain-containing protein</fullName>
    </recommendedName>
</protein>
<dbReference type="EMBL" id="LVVM01003953">
    <property type="protein sequence ID" value="OJA13926.1"/>
    <property type="molecule type" value="Genomic_DNA"/>
</dbReference>
<dbReference type="Proteomes" id="UP000183567">
    <property type="component" value="Unassembled WGS sequence"/>
</dbReference>
<evidence type="ECO:0000313" key="1">
    <source>
        <dbReference type="EMBL" id="OJA13926.1"/>
    </source>
</evidence>
<dbReference type="AlphaFoldDB" id="A0A1J8PX94"/>
<organism evidence="1 2">
    <name type="scientific">Rhizopogon vesiculosus</name>
    <dbReference type="NCBI Taxonomy" id="180088"/>
    <lineage>
        <taxon>Eukaryota</taxon>
        <taxon>Fungi</taxon>
        <taxon>Dikarya</taxon>
        <taxon>Basidiomycota</taxon>
        <taxon>Agaricomycotina</taxon>
        <taxon>Agaricomycetes</taxon>
        <taxon>Agaricomycetidae</taxon>
        <taxon>Boletales</taxon>
        <taxon>Suillineae</taxon>
        <taxon>Rhizopogonaceae</taxon>
        <taxon>Rhizopogon</taxon>
    </lineage>
</organism>